<keyword evidence="3" id="KW-0479">Metal-binding</keyword>
<name>A0ABP7VDJ4_9ACTN</name>
<dbReference type="Proteomes" id="UP001500683">
    <property type="component" value="Unassembled WGS sequence"/>
</dbReference>
<dbReference type="EMBL" id="BAAAZG010000007">
    <property type="protein sequence ID" value="GAA4064588.1"/>
    <property type="molecule type" value="Genomic_DNA"/>
</dbReference>
<dbReference type="Gene3D" id="3.30.70.1020">
    <property type="entry name" value="Trehalose-6-phosphate phosphatase related protein, domain 2"/>
    <property type="match status" value="1"/>
</dbReference>
<proteinExistence type="inferred from homology"/>
<dbReference type="SUPFAM" id="SSF56784">
    <property type="entry name" value="HAD-like"/>
    <property type="match status" value="1"/>
</dbReference>
<dbReference type="Pfam" id="PF02358">
    <property type="entry name" value="Trehalose_PPase"/>
    <property type="match status" value="1"/>
</dbReference>
<dbReference type="InterPro" id="IPR036412">
    <property type="entry name" value="HAD-like_sf"/>
</dbReference>
<dbReference type="InterPro" id="IPR023214">
    <property type="entry name" value="HAD_sf"/>
</dbReference>
<keyword evidence="1 3" id="KW-0378">Hydrolase</keyword>
<dbReference type="Gene3D" id="3.40.50.1000">
    <property type="entry name" value="HAD superfamily/HAD-like"/>
    <property type="match status" value="1"/>
</dbReference>
<dbReference type="InterPro" id="IPR003337">
    <property type="entry name" value="Trehalose_PPase"/>
</dbReference>
<comment type="cofactor">
    <cofactor evidence="3">
        <name>Mg(2+)</name>
        <dbReference type="ChEBI" id="CHEBI:18420"/>
    </cofactor>
</comment>
<accession>A0ABP7VDJ4</accession>
<keyword evidence="3" id="KW-0460">Magnesium</keyword>
<keyword evidence="5" id="KW-1185">Reference proteome</keyword>
<evidence type="ECO:0000256" key="3">
    <source>
        <dbReference type="RuleBase" id="RU361117"/>
    </source>
</evidence>
<dbReference type="EC" id="3.1.3.12" evidence="3"/>
<evidence type="ECO:0000256" key="1">
    <source>
        <dbReference type="ARBA" id="ARBA00022801"/>
    </source>
</evidence>
<comment type="pathway">
    <text evidence="3">Glycan biosynthesis; trehalose biosynthesis.</text>
</comment>
<comment type="similarity">
    <text evidence="3">Belongs to the trehalose phosphatase family.</text>
</comment>
<comment type="function">
    <text evidence="2 3">Removes the phosphate from trehalose 6-phosphate to produce free trehalose.</text>
</comment>
<comment type="catalytic activity">
    <reaction evidence="3">
        <text>alpha,alpha-trehalose 6-phosphate + H2O = alpha,alpha-trehalose + phosphate</text>
        <dbReference type="Rhea" id="RHEA:23420"/>
        <dbReference type="ChEBI" id="CHEBI:15377"/>
        <dbReference type="ChEBI" id="CHEBI:16551"/>
        <dbReference type="ChEBI" id="CHEBI:43474"/>
        <dbReference type="ChEBI" id="CHEBI:58429"/>
        <dbReference type="EC" id="3.1.3.12"/>
    </reaction>
</comment>
<protein>
    <recommendedName>
        <fullName evidence="3">Trehalose 6-phosphate phosphatase</fullName>
        <ecNumber evidence="3">3.1.3.12</ecNumber>
    </recommendedName>
</protein>
<evidence type="ECO:0000313" key="4">
    <source>
        <dbReference type="EMBL" id="GAA4064588.1"/>
    </source>
</evidence>
<dbReference type="PANTHER" id="PTHR43768:SF3">
    <property type="entry name" value="TREHALOSE 6-PHOSPHATE PHOSPHATASE"/>
    <property type="match status" value="1"/>
</dbReference>
<dbReference type="InterPro" id="IPR044651">
    <property type="entry name" value="OTSB-like"/>
</dbReference>
<dbReference type="NCBIfam" id="TIGR00685">
    <property type="entry name" value="T6PP"/>
    <property type="match status" value="1"/>
</dbReference>
<evidence type="ECO:0000313" key="5">
    <source>
        <dbReference type="Proteomes" id="UP001500683"/>
    </source>
</evidence>
<dbReference type="PANTHER" id="PTHR43768">
    <property type="entry name" value="TREHALOSE 6-PHOSPHATE PHOSPHATASE"/>
    <property type="match status" value="1"/>
</dbReference>
<organism evidence="4 5">
    <name type="scientific">Actinomadura miaoliensis</name>
    <dbReference type="NCBI Taxonomy" id="430685"/>
    <lineage>
        <taxon>Bacteria</taxon>
        <taxon>Bacillati</taxon>
        <taxon>Actinomycetota</taxon>
        <taxon>Actinomycetes</taxon>
        <taxon>Streptosporangiales</taxon>
        <taxon>Thermomonosporaceae</taxon>
        <taxon>Actinomadura</taxon>
    </lineage>
</organism>
<comment type="caution">
    <text evidence="4">The sequence shown here is derived from an EMBL/GenBank/DDBJ whole genome shotgun (WGS) entry which is preliminary data.</text>
</comment>
<evidence type="ECO:0000256" key="2">
    <source>
        <dbReference type="ARBA" id="ARBA00024179"/>
    </source>
</evidence>
<reference evidence="5" key="1">
    <citation type="journal article" date="2019" name="Int. J. Syst. Evol. Microbiol.">
        <title>The Global Catalogue of Microorganisms (GCM) 10K type strain sequencing project: providing services to taxonomists for standard genome sequencing and annotation.</title>
        <authorList>
            <consortium name="The Broad Institute Genomics Platform"/>
            <consortium name="The Broad Institute Genome Sequencing Center for Infectious Disease"/>
            <person name="Wu L."/>
            <person name="Ma J."/>
        </authorList>
    </citation>
    <scope>NUCLEOTIDE SEQUENCE [LARGE SCALE GENOMIC DNA]</scope>
    <source>
        <strain evidence="5">JCM 16702</strain>
    </source>
</reference>
<gene>
    <name evidence="4" type="primary">otsB</name>
    <name evidence="4" type="ORF">GCM10022214_18050</name>
</gene>
<sequence>MPNTGRVNLFSPTTAAGTDGLDAIRTDPGGAVLGFDFDGTLAPIVDDPAAARAHPRAAAALARLAPRVGALAIITGRPAAVAVEYGGLDGVDGLVVLGQYGLERWESGALTTPEPPPGVAEARAKLPEVLKAAGAPDATYVEDKGQALAVHTRRCAEPQVALDRLRGVLEALAERTGLAVEPGRFVLELRPPGMDKGMALRRFLDETRPARPGGRPFPSAVLFAGDDLGDLAAYDAIDALRAEGVPGVKVCSGSAEVTALADRADLVVDGPDGVVRFLDALTDSLDAR</sequence>